<dbReference type="Pfam" id="PF12848">
    <property type="entry name" value="ABC_tran_Xtn"/>
    <property type="match status" value="1"/>
</dbReference>
<dbReference type="Pfam" id="PF16326">
    <property type="entry name" value="ABC_tran_CTD"/>
    <property type="match status" value="1"/>
</dbReference>
<accession>D4LBH9</accession>
<dbReference type="PATRIC" id="fig|213810.4.peg.697"/>
<keyword evidence="1" id="KW-0677">Repeat</keyword>
<dbReference type="PROSITE" id="PS00211">
    <property type="entry name" value="ABC_TRANSPORTER_1"/>
    <property type="match status" value="2"/>
</dbReference>
<evidence type="ECO:0000256" key="4">
    <source>
        <dbReference type="SAM" id="MobiDB-lite"/>
    </source>
</evidence>
<dbReference type="InterPro" id="IPR051309">
    <property type="entry name" value="ABCF_ATPase"/>
</dbReference>
<dbReference type="PANTHER" id="PTHR42855">
    <property type="entry name" value="ABC TRANSPORTER ATP-BINDING SUBUNIT"/>
    <property type="match status" value="1"/>
</dbReference>
<keyword evidence="7" id="KW-1185">Reference proteome</keyword>
<reference evidence="6" key="1">
    <citation type="submission" date="2010-03" db="EMBL/GenBank/DDBJ databases">
        <title>The genome sequence of Ruminococcus sp. 18P13.</title>
        <authorList>
            <consortium name="metaHIT consortium -- http://www.metahit.eu/"/>
            <person name="Pajon A."/>
            <person name="Turner K."/>
            <person name="Parkhill J."/>
            <person name="Bernalier A."/>
        </authorList>
    </citation>
    <scope>NUCLEOTIDE SEQUENCE [LARGE SCALE GENOMIC DNA]</scope>
    <source>
        <strain evidence="6">Type strain: 18P13</strain>
    </source>
</reference>
<evidence type="ECO:0000259" key="5">
    <source>
        <dbReference type="PROSITE" id="PS50893"/>
    </source>
</evidence>
<dbReference type="FunFam" id="3.40.50.300:FF:000309">
    <property type="entry name" value="ABC transporter ATP-binding protein"/>
    <property type="match status" value="1"/>
</dbReference>
<dbReference type="HOGENOM" id="CLU_000604_36_0_9"/>
<reference evidence="6" key="2">
    <citation type="submission" date="2010-03" db="EMBL/GenBank/DDBJ databases">
        <authorList>
            <person name="Pajon A."/>
        </authorList>
    </citation>
    <scope>NUCLEOTIDE SEQUENCE</scope>
    <source>
        <strain evidence="6">Type strain: 18P13</strain>
    </source>
</reference>
<dbReference type="KEGG" id="rch:RUM_07830"/>
<dbReference type="InterPro" id="IPR017871">
    <property type="entry name" value="ABC_transporter-like_CS"/>
</dbReference>
<dbReference type="EMBL" id="FP929052">
    <property type="protein sequence ID" value="CBL16974.1"/>
    <property type="molecule type" value="Genomic_DNA"/>
</dbReference>
<keyword evidence="3" id="KW-0067">ATP-binding</keyword>
<proteinExistence type="predicted"/>
<organism evidence="6 7">
    <name type="scientific">Ruminococcus champanellensis (strain DSM 18848 / JCM 17042 / KCTC 15320 / 18P13)</name>
    <dbReference type="NCBI Taxonomy" id="213810"/>
    <lineage>
        <taxon>Bacteria</taxon>
        <taxon>Bacillati</taxon>
        <taxon>Bacillota</taxon>
        <taxon>Clostridia</taxon>
        <taxon>Eubacteriales</taxon>
        <taxon>Oscillospiraceae</taxon>
        <taxon>Ruminococcus</taxon>
    </lineage>
</organism>
<feature type="domain" description="ABC transporter" evidence="5">
    <location>
        <begin position="3"/>
        <end position="259"/>
    </location>
</feature>
<evidence type="ECO:0000313" key="6">
    <source>
        <dbReference type="EMBL" id="CBL16974.1"/>
    </source>
</evidence>
<dbReference type="GO" id="GO:0003677">
    <property type="term" value="F:DNA binding"/>
    <property type="evidence" value="ECO:0007669"/>
    <property type="project" value="InterPro"/>
</dbReference>
<dbReference type="CDD" id="cd03221">
    <property type="entry name" value="ABCF_EF-3"/>
    <property type="match status" value="2"/>
</dbReference>
<dbReference type="AlphaFoldDB" id="D4LBH9"/>
<dbReference type="STRING" id="213810.RUM_07830"/>
<protein>
    <submittedName>
        <fullName evidence="6">ATPase components of ABC transporters with duplicated ATPase domains</fullName>
    </submittedName>
</protein>
<dbReference type="InterPro" id="IPR037118">
    <property type="entry name" value="Val-tRNA_synth_C_sf"/>
</dbReference>
<feature type="domain" description="ABC transporter" evidence="5">
    <location>
        <begin position="327"/>
        <end position="543"/>
    </location>
</feature>
<dbReference type="GO" id="GO:0005524">
    <property type="term" value="F:ATP binding"/>
    <property type="evidence" value="ECO:0007669"/>
    <property type="project" value="UniProtKB-KW"/>
</dbReference>
<dbReference type="PANTHER" id="PTHR42855:SF2">
    <property type="entry name" value="DRUG RESISTANCE ABC TRANSPORTER,ATP-BINDING PROTEIN"/>
    <property type="match status" value="1"/>
</dbReference>
<gene>
    <name evidence="6" type="ordered locus">RUM_07830</name>
</gene>
<dbReference type="InterPro" id="IPR003593">
    <property type="entry name" value="AAA+_ATPase"/>
</dbReference>
<evidence type="ECO:0000256" key="1">
    <source>
        <dbReference type="ARBA" id="ARBA00022737"/>
    </source>
</evidence>
<dbReference type="Gene3D" id="3.40.50.300">
    <property type="entry name" value="P-loop containing nucleotide triphosphate hydrolases"/>
    <property type="match status" value="2"/>
</dbReference>
<feature type="compositionally biased region" description="Basic and acidic residues" evidence="4">
    <location>
        <begin position="547"/>
        <end position="578"/>
    </location>
</feature>
<dbReference type="Proteomes" id="UP000007054">
    <property type="component" value="Chromosome"/>
</dbReference>
<name>D4LBH9_RUMC1</name>
<evidence type="ECO:0000256" key="2">
    <source>
        <dbReference type="ARBA" id="ARBA00022741"/>
    </source>
</evidence>
<keyword evidence="2" id="KW-0547">Nucleotide-binding</keyword>
<dbReference type="Gene3D" id="1.10.287.380">
    <property type="entry name" value="Valyl-tRNA synthetase, C-terminal domain"/>
    <property type="match status" value="1"/>
</dbReference>
<dbReference type="InterPro" id="IPR003439">
    <property type="entry name" value="ABC_transporter-like_ATP-bd"/>
</dbReference>
<dbReference type="FunFam" id="3.40.50.300:FF:000011">
    <property type="entry name" value="Putative ABC transporter ATP-binding component"/>
    <property type="match status" value="1"/>
</dbReference>
<dbReference type="PROSITE" id="PS50893">
    <property type="entry name" value="ABC_TRANSPORTER_2"/>
    <property type="match status" value="2"/>
</dbReference>
<dbReference type="RefSeq" id="WP_015557881.1">
    <property type="nucleotide sequence ID" value="NC_021039.1"/>
</dbReference>
<evidence type="ECO:0000256" key="3">
    <source>
        <dbReference type="ARBA" id="ARBA00022840"/>
    </source>
</evidence>
<dbReference type="InterPro" id="IPR027417">
    <property type="entry name" value="P-loop_NTPase"/>
</dbReference>
<evidence type="ECO:0000313" key="7">
    <source>
        <dbReference type="Proteomes" id="UP000007054"/>
    </source>
</evidence>
<dbReference type="InterPro" id="IPR032524">
    <property type="entry name" value="ABC_tran_C"/>
</dbReference>
<dbReference type="GeneID" id="83155568"/>
<dbReference type="Pfam" id="PF00005">
    <property type="entry name" value="ABC_tran"/>
    <property type="match status" value="2"/>
</dbReference>
<dbReference type="BioCyc" id="RCHA213810:RUM_RS03770-MONOMER"/>
<dbReference type="SUPFAM" id="SSF52540">
    <property type="entry name" value="P-loop containing nucleoside triphosphate hydrolases"/>
    <property type="match status" value="2"/>
</dbReference>
<dbReference type="InterPro" id="IPR032781">
    <property type="entry name" value="ABC_tran_Xtn"/>
</dbReference>
<dbReference type="GO" id="GO:0016887">
    <property type="term" value="F:ATP hydrolysis activity"/>
    <property type="evidence" value="ECO:0007669"/>
    <property type="project" value="InterPro"/>
</dbReference>
<sequence>MLVSLSNIHKYYNGREILHGVNLTINEGERIGLVGANGCGKTTFLRILTGKEEPDRFVEDDGVISRASKTTVGYLEQMGGLERSSTVYAEMRSVFADVLQAADRMRELEAQMHGALDVVSEEYSRLTAFFESRDGYLIDVKIKTVLNGMGFGEDTYDRVISSFSGGEKTRLAIAKLLLEEPNLLILDEPTNHLDFQTVLWLEEYLKDYKGSLLIVSHDRYFLDKLCTSICEIERGHLTRYKGNYTTFTRLKAEAVARQLKEYEAQQKEIAKLEDYVARNIVRATTAKSAQSRVKALERMERIEKPVMPQKAAKLRFTYETEPPFDLLQVQNIDVTVGIGEQKRTLVDSLSFEVKRGEKIGIIGENGIGKSTLLKVLLGKLPHRGNVHWTSNVRLSYFEQESTQLNPNNTVIDELHDRYPTMTDLEIRSLLGQVRMTGENVFKQIGVISGGERAKVCFALMMLEHGNVLILDEPTNHLDLTTKEVLEEALAAYTGTILFVSHDRYLLNRISDKILEITPHQAELFPGNFDSYLAVHQQRELLAQQEADAQKQRRAAEEAKERGTKVYRTKEQRSREAQRRNRIRTLEQEIDALEQQQQQLQEQIGTEEVCADYKRMQQLCNQIEQVKGQMEEKFEELMLLEEEA</sequence>
<dbReference type="SMART" id="SM00382">
    <property type="entry name" value="AAA"/>
    <property type="match status" value="2"/>
</dbReference>
<feature type="region of interest" description="Disordered" evidence="4">
    <location>
        <begin position="545"/>
        <end position="578"/>
    </location>
</feature>